<keyword evidence="9" id="KW-1185">Reference proteome</keyword>
<sequence>MAAKKKPRPLLVFADENGQIYDHPELEMMCRRGDELFQPKPEEYIPLPPDSEFFLLPGRFPIGLDPETGEVVEVEGTAVTAFACPGHTLTGLAAYGNTDDAPVLPMFSYGAVGFANGKFWVTAKKVDEDKRQVFTKIPNKKIDAGAHRMLKEMPDNRLVRHLAGCALTYCCPAAKNLALGRFEAPLPTSRTCNARCIGCISEQPEDSGFPSPQERIKFTPTAEEITQIMHFHAKRERKPVFSFGQGCEGEPLTEHVLLTEAIKKYRDEGGIGTVNINTNGSITEAMEPLAAAGLNSIRVSLNSLREPVYNTYYRPKGYKFDDVLATIAKAKELDLHVSLNFLYFPGISDTEFEVSALVEVAKQTKFDFIQLRNLNIDPDLYMELMEPYEFGPGMGFINFRKRIKNECPWINFGYFNPYLGDGKQR</sequence>
<dbReference type="HOGENOM" id="CLU_645348_0_0_7"/>
<dbReference type="SMART" id="SM00729">
    <property type="entry name" value="Elp3"/>
    <property type="match status" value="1"/>
</dbReference>
<keyword evidence="6" id="KW-0411">Iron-sulfur</keyword>
<dbReference type="OrthoDB" id="9764628at2"/>
<evidence type="ECO:0000256" key="5">
    <source>
        <dbReference type="ARBA" id="ARBA00023004"/>
    </source>
</evidence>
<dbReference type="GO" id="GO:0003824">
    <property type="term" value="F:catalytic activity"/>
    <property type="evidence" value="ECO:0007669"/>
    <property type="project" value="InterPro"/>
</dbReference>
<reference evidence="8 9" key="1">
    <citation type="submission" date="2009-06" db="EMBL/GenBank/DDBJ databases">
        <title>Complete sequence of Desulfovibrio salexigens DSM 2638.</title>
        <authorList>
            <consortium name="US DOE Joint Genome Institute"/>
            <person name="Lucas S."/>
            <person name="Copeland A."/>
            <person name="Lapidus A."/>
            <person name="Glavina del Rio T."/>
            <person name="Tice H."/>
            <person name="Bruce D."/>
            <person name="Goodwin L."/>
            <person name="Pitluck S."/>
            <person name="Munk A.C."/>
            <person name="Brettin T."/>
            <person name="Detter J.C."/>
            <person name="Han C."/>
            <person name="Tapia R."/>
            <person name="Larimer F."/>
            <person name="Land M."/>
            <person name="Hauser L."/>
            <person name="Kyrpides N."/>
            <person name="Anderson I."/>
            <person name="Wall J.D."/>
            <person name="Arkin A.P."/>
            <person name="Dehal P."/>
            <person name="Chivian D."/>
            <person name="Giles B."/>
            <person name="Hazen T.C."/>
        </authorList>
    </citation>
    <scope>NUCLEOTIDE SEQUENCE [LARGE SCALE GENOMIC DNA]</scope>
    <source>
        <strain evidence="9">ATCC 14822 / DSM 2638 / NCIMB 8403 / VKM B-1763</strain>
    </source>
</reference>
<keyword evidence="3" id="KW-0949">S-adenosyl-L-methionine</keyword>
<dbReference type="InterPro" id="IPR006638">
    <property type="entry name" value="Elp3/MiaA/NifB-like_rSAM"/>
</dbReference>
<keyword evidence="5" id="KW-0408">Iron</keyword>
<name>C6C1K3_MARSD</name>
<dbReference type="KEGG" id="dsa:Desal_3127"/>
<dbReference type="STRING" id="526222.Desal_3127"/>
<evidence type="ECO:0000256" key="4">
    <source>
        <dbReference type="ARBA" id="ARBA00022723"/>
    </source>
</evidence>
<dbReference type="InterPro" id="IPR058240">
    <property type="entry name" value="rSAM_sf"/>
</dbReference>
<evidence type="ECO:0000256" key="3">
    <source>
        <dbReference type="ARBA" id="ARBA00022691"/>
    </source>
</evidence>
<feature type="domain" description="Radical SAM core" evidence="7">
    <location>
        <begin position="178"/>
        <end position="411"/>
    </location>
</feature>
<protein>
    <submittedName>
        <fullName evidence="8">Radical SAM domain protein</fullName>
    </submittedName>
</protein>
<dbReference type="EMBL" id="CP001649">
    <property type="protein sequence ID" value="ACS81178.1"/>
    <property type="molecule type" value="Genomic_DNA"/>
</dbReference>
<dbReference type="SUPFAM" id="SSF102114">
    <property type="entry name" value="Radical SAM enzymes"/>
    <property type="match status" value="1"/>
</dbReference>
<evidence type="ECO:0000256" key="2">
    <source>
        <dbReference type="ARBA" id="ARBA00022485"/>
    </source>
</evidence>
<evidence type="ECO:0000313" key="9">
    <source>
        <dbReference type="Proteomes" id="UP000002601"/>
    </source>
</evidence>
<dbReference type="GO" id="GO:0051539">
    <property type="term" value="F:4 iron, 4 sulfur cluster binding"/>
    <property type="evidence" value="ECO:0007669"/>
    <property type="project" value="UniProtKB-KW"/>
</dbReference>
<dbReference type="InterPro" id="IPR007197">
    <property type="entry name" value="rSAM"/>
</dbReference>
<accession>C6C1K3</accession>
<dbReference type="Gene3D" id="3.20.20.70">
    <property type="entry name" value="Aldolase class I"/>
    <property type="match status" value="1"/>
</dbReference>
<keyword evidence="2" id="KW-0004">4Fe-4S</keyword>
<gene>
    <name evidence="8" type="ordered locus">Desal_3127</name>
</gene>
<dbReference type="Pfam" id="PF04055">
    <property type="entry name" value="Radical_SAM"/>
    <property type="match status" value="1"/>
</dbReference>
<dbReference type="SFLD" id="SFLDG01067">
    <property type="entry name" value="SPASM/twitch_domain_containing"/>
    <property type="match status" value="1"/>
</dbReference>
<dbReference type="InterPro" id="IPR013785">
    <property type="entry name" value="Aldolase_TIM"/>
</dbReference>
<dbReference type="GO" id="GO:0046872">
    <property type="term" value="F:metal ion binding"/>
    <property type="evidence" value="ECO:0007669"/>
    <property type="project" value="UniProtKB-KW"/>
</dbReference>
<organism evidence="8 9">
    <name type="scientific">Maridesulfovibrio salexigens (strain ATCC 14822 / DSM 2638 / NCIMB 8403 / VKM B-1763)</name>
    <name type="common">Desulfovibrio salexigens</name>
    <dbReference type="NCBI Taxonomy" id="526222"/>
    <lineage>
        <taxon>Bacteria</taxon>
        <taxon>Pseudomonadati</taxon>
        <taxon>Thermodesulfobacteriota</taxon>
        <taxon>Desulfovibrionia</taxon>
        <taxon>Desulfovibrionales</taxon>
        <taxon>Desulfovibrionaceae</taxon>
        <taxon>Maridesulfovibrio</taxon>
    </lineage>
</organism>
<dbReference type="eggNOG" id="COG2896">
    <property type="taxonomic scope" value="Bacteria"/>
</dbReference>
<dbReference type="RefSeq" id="WP_015852994.1">
    <property type="nucleotide sequence ID" value="NC_012881.1"/>
</dbReference>
<dbReference type="InterPro" id="IPR034457">
    <property type="entry name" value="Organic_radical-activating"/>
</dbReference>
<dbReference type="CDD" id="cd01335">
    <property type="entry name" value="Radical_SAM"/>
    <property type="match status" value="1"/>
</dbReference>
<evidence type="ECO:0000259" key="7">
    <source>
        <dbReference type="PROSITE" id="PS51918"/>
    </source>
</evidence>
<dbReference type="SFLD" id="SFLDS00029">
    <property type="entry name" value="Radical_SAM"/>
    <property type="match status" value="1"/>
</dbReference>
<dbReference type="SFLD" id="SFLDG01109">
    <property type="entry name" value="Uncharacterised_Radical_SAM_Su"/>
    <property type="match status" value="1"/>
</dbReference>
<dbReference type="PANTHER" id="PTHR30352">
    <property type="entry name" value="PYRUVATE FORMATE-LYASE-ACTIVATING ENZYME"/>
    <property type="match status" value="1"/>
</dbReference>
<evidence type="ECO:0000256" key="1">
    <source>
        <dbReference type="ARBA" id="ARBA00001966"/>
    </source>
</evidence>
<dbReference type="PANTHER" id="PTHR30352:SF5">
    <property type="entry name" value="PYRUVATE FORMATE-LYASE 1-ACTIVATING ENZYME"/>
    <property type="match status" value="1"/>
</dbReference>
<comment type="cofactor">
    <cofactor evidence="1">
        <name>[4Fe-4S] cluster</name>
        <dbReference type="ChEBI" id="CHEBI:49883"/>
    </cofactor>
</comment>
<keyword evidence="4" id="KW-0479">Metal-binding</keyword>
<evidence type="ECO:0000313" key="8">
    <source>
        <dbReference type="EMBL" id="ACS81178.1"/>
    </source>
</evidence>
<proteinExistence type="predicted"/>
<dbReference type="PROSITE" id="PS51918">
    <property type="entry name" value="RADICAL_SAM"/>
    <property type="match status" value="1"/>
</dbReference>
<evidence type="ECO:0000256" key="6">
    <source>
        <dbReference type="ARBA" id="ARBA00023014"/>
    </source>
</evidence>
<dbReference type="Proteomes" id="UP000002601">
    <property type="component" value="Chromosome"/>
</dbReference>
<dbReference type="AlphaFoldDB" id="C6C1K3"/>